<sequence length="48" mass="5697">MRVAIRVKAGESDWKALRLRERRGCALRLPFFARLLTHWLVTCQRMAI</sequence>
<reference evidence="1" key="1">
    <citation type="submission" date="2021-10" db="EMBL/GenBank/DDBJ databases">
        <authorList>
            <person name="Yang M."/>
            <person name="wang j."/>
            <person name="Liu Z."/>
        </authorList>
    </citation>
    <scope>NUCLEOTIDE SEQUENCE</scope>
</reference>
<organism evidence="1 2">
    <name type="scientific">Vibrio phage vB_VpP_HA1</name>
    <dbReference type="NCBI Taxonomy" id="2980503"/>
    <lineage>
        <taxon>Viruses</taxon>
        <taxon>Duplodnaviria</taxon>
        <taxon>Heunggongvirae</taxon>
        <taxon>Uroviricota</taxon>
        <taxon>Caudoviricetes</taxon>
        <taxon>Autographivirales</taxon>
        <taxon>Autoscriptoviridae</taxon>
        <taxon>Maculvirus</taxon>
        <taxon>Maculvirus HA1</taxon>
    </lineage>
</organism>
<dbReference type="Proteomes" id="UP001061052">
    <property type="component" value="Segment"/>
</dbReference>
<keyword evidence="2" id="KW-1185">Reference proteome</keyword>
<proteinExistence type="predicted"/>
<evidence type="ECO:0000313" key="2">
    <source>
        <dbReference type="Proteomes" id="UP001061052"/>
    </source>
</evidence>
<accession>A0A977LKJ0</accession>
<evidence type="ECO:0000313" key="1">
    <source>
        <dbReference type="EMBL" id="UXF57351.1"/>
    </source>
</evidence>
<name>A0A977LKJ0_9CAUD</name>
<protein>
    <submittedName>
        <fullName evidence="1">Uncharacterized protein</fullName>
    </submittedName>
</protein>
<dbReference type="EMBL" id="OK585158">
    <property type="protein sequence ID" value="UXF57351.1"/>
    <property type="molecule type" value="Genomic_DNA"/>
</dbReference>